<keyword evidence="2" id="KW-1185">Reference proteome</keyword>
<organism evidence="1 2">
    <name type="scientific">Diversispora eburnea</name>
    <dbReference type="NCBI Taxonomy" id="1213867"/>
    <lineage>
        <taxon>Eukaryota</taxon>
        <taxon>Fungi</taxon>
        <taxon>Fungi incertae sedis</taxon>
        <taxon>Mucoromycota</taxon>
        <taxon>Glomeromycotina</taxon>
        <taxon>Glomeromycetes</taxon>
        <taxon>Diversisporales</taxon>
        <taxon>Diversisporaceae</taxon>
        <taxon>Diversispora</taxon>
    </lineage>
</organism>
<dbReference type="EMBL" id="CAJVPK010006749">
    <property type="protein sequence ID" value="CAG8652671.1"/>
    <property type="molecule type" value="Genomic_DNA"/>
</dbReference>
<dbReference type="AlphaFoldDB" id="A0A9N9DZ82"/>
<protein>
    <submittedName>
        <fullName evidence="1">1386_t:CDS:1</fullName>
    </submittedName>
</protein>
<sequence>MSNTEDYSEELFEHFEELFEELPEEHLEEHSENHTSNIEVLDVQNITTSSLKKRISKIYQYFIYGTDK</sequence>
<feature type="non-terminal residue" evidence="1">
    <location>
        <position position="68"/>
    </location>
</feature>
<evidence type="ECO:0000313" key="1">
    <source>
        <dbReference type="EMBL" id="CAG8652671.1"/>
    </source>
</evidence>
<reference evidence="1" key="1">
    <citation type="submission" date="2021-06" db="EMBL/GenBank/DDBJ databases">
        <authorList>
            <person name="Kallberg Y."/>
            <person name="Tangrot J."/>
            <person name="Rosling A."/>
        </authorList>
    </citation>
    <scope>NUCLEOTIDE SEQUENCE</scope>
    <source>
        <strain evidence="1">AZ414A</strain>
    </source>
</reference>
<name>A0A9N9DZ82_9GLOM</name>
<dbReference type="Proteomes" id="UP000789706">
    <property type="component" value="Unassembled WGS sequence"/>
</dbReference>
<proteinExistence type="predicted"/>
<comment type="caution">
    <text evidence="1">The sequence shown here is derived from an EMBL/GenBank/DDBJ whole genome shotgun (WGS) entry which is preliminary data.</text>
</comment>
<evidence type="ECO:0000313" key="2">
    <source>
        <dbReference type="Proteomes" id="UP000789706"/>
    </source>
</evidence>
<accession>A0A9N9DZ82</accession>
<gene>
    <name evidence="1" type="ORF">DEBURN_LOCUS11507</name>
</gene>